<evidence type="ECO:0008006" key="3">
    <source>
        <dbReference type="Google" id="ProtNLM"/>
    </source>
</evidence>
<gene>
    <name evidence="1" type="ORF">A3A74_05815</name>
</gene>
<evidence type="ECO:0000313" key="2">
    <source>
        <dbReference type="Proteomes" id="UP000179270"/>
    </source>
</evidence>
<name>A0A1F7I6Y9_9BACT</name>
<reference evidence="1 2" key="1">
    <citation type="journal article" date="2016" name="Nat. Commun.">
        <title>Thousands of microbial genomes shed light on interconnected biogeochemical processes in an aquifer system.</title>
        <authorList>
            <person name="Anantharaman K."/>
            <person name="Brown C.T."/>
            <person name="Hug L.A."/>
            <person name="Sharon I."/>
            <person name="Castelle C.J."/>
            <person name="Probst A.J."/>
            <person name="Thomas B.C."/>
            <person name="Singh A."/>
            <person name="Wilkins M.J."/>
            <person name="Karaoz U."/>
            <person name="Brodie E.L."/>
            <person name="Williams K.H."/>
            <person name="Hubbard S.S."/>
            <person name="Banfield J.F."/>
        </authorList>
    </citation>
    <scope>NUCLEOTIDE SEQUENCE [LARGE SCALE GENOMIC DNA]</scope>
</reference>
<organism evidence="1 2">
    <name type="scientific">Candidatus Roizmanbacteria bacterium RIFCSPLOWO2_01_FULL_35_13</name>
    <dbReference type="NCBI Taxonomy" id="1802055"/>
    <lineage>
        <taxon>Bacteria</taxon>
        <taxon>Candidatus Roizmaniibacteriota</taxon>
    </lineage>
</organism>
<dbReference type="InterPro" id="IPR038116">
    <property type="entry name" value="TrpR-like_sf"/>
</dbReference>
<dbReference type="InterPro" id="IPR010921">
    <property type="entry name" value="Trp_repressor/repl_initiator"/>
</dbReference>
<proteinExistence type="predicted"/>
<dbReference type="AlphaFoldDB" id="A0A1F7I6Y9"/>
<dbReference type="SUPFAM" id="SSF48295">
    <property type="entry name" value="TrpR-like"/>
    <property type="match status" value="1"/>
</dbReference>
<protein>
    <recommendedName>
        <fullName evidence="3">TrpR like protein, YerC/YecD</fullName>
    </recommendedName>
</protein>
<dbReference type="Gene3D" id="1.10.1270.10">
    <property type="entry name" value="TrpR-like"/>
    <property type="match status" value="1"/>
</dbReference>
<evidence type="ECO:0000313" key="1">
    <source>
        <dbReference type="EMBL" id="OGK39113.1"/>
    </source>
</evidence>
<dbReference type="Proteomes" id="UP000179270">
    <property type="component" value="Unassembled WGS sequence"/>
</dbReference>
<accession>A0A1F7I6Y9</accession>
<dbReference type="GO" id="GO:0043565">
    <property type="term" value="F:sequence-specific DNA binding"/>
    <property type="evidence" value="ECO:0007669"/>
    <property type="project" value="InterPro"/>
</dbReference>
<sequence length="145" mass="17026">MTRISKYRLKESVYEKLFTLLFEVLAKKTSKEDFNKVLIELLSPVERIMIAKRIIIIFLLMKKIDYYTICDVVKVSSSTVSKFHFVMEKSDGIVPALKNLVRNEKIALFLQGLYNELFPPGTYGINWKSAWERKFDYERTKSEGI</sequence>
<dbReference type="EMBL" id="MGAF01000058">
    <property type="protein sequence ID" value="OGK39113.1"/>
    <property type="molecule type" value="Genomic_DNA"/>
</dbReference>
<comment type="caution">
    <text evidence="1">The sequence shown here is derived from an EMBL/GenBank/DDBJ whole genome shotgun (WGS) entry which is preliminary data.</text>
</comment>